<sequence length="1336" mass="142287">MSVTTIDGFAKQYIGLARTRGLTPRNPITFLFRPNANDQTEVHQVVVSLTEPSFSEKPYNLIWIDANSGSPQYMYVLRRTSSVSDGNHRGSWVTVTDYGQLFSQKQFFRRVVENAADLGIEVGDLEIAHATTSRLGSVVTKDEPASADETVAVSSSDTRMSNARYPTNHDHADYARTMIRLNATAFVEVASSNEPQEGYVLAIVDQDPVNPNKFIGKWVKASADNVEWESPHLVNLRISLPGNASYMSDNSTVKLNIDAEWSNSIEHNPAGVEWSIEENVIGVTIDQDGNVTAPDLAADVVLKVTARKRDPVYGNWVTATYNLLIKNTFIIDDELVSIAIVGTDTLFFKQKETYTVTARYKSGNVATIMPTNFVADKVDALGLVGLQGTAKKVSVDTIVKLTATYVYNGVTFTANKNVTVKAQLITQLEVIGASTIVSQQSASYTFRITWSNGETEMITPTSFVAAPTTYTTISGNVVTARKETTSNRDIVLTATYITADQTVTGKKNVTILKETEAVVLTSLAIQGANTIRSEESANYTFLATYSDNSTKLIDPLTFTADRLDVVTIVNKTVNAGKVSSDIPVKLSATYTENGITKTATLDIVIVNVVPVVDLASIKIVGPSSVQEKTTTPYTVLATYSDGHTATISPNEFRLQQASIYAEFNNSNLIAGAVPIANTSVTIYASYTENGITKNATLNVTIVGNPPVVTSLEVRGADQMNENTVQTYTAWEILSNGSERQVTNPTWSVIQGSAIASIAQTGVLSAGEVTQDTTVLIRAAYDGRNAQKSVLVKNIIVISLLSVQPLAPAPVFDFGTAAAVTRDLHSTLTFSDSSTREGTSGELSYTLSANAQEYFEIVAGGTTGWRIRTKKTLNGFFGLLTFQLNVVATVGSVNKTGSVQFTVTGPTDEVSTVEILGPDSMPEGTVTGDYWVSYTRMSGAVAEYGNAPTWSLPQGAAYVTLTPGTLASRTKLTSQPNSITQNQTATLRAANVVIDGKTYAPEKVVQIINSAETITKRELIGPTAVNKGETGTYILRLTFSGGGTVDLTPVVTRSSGSSTGFTFNNNNTITGNTVSTVQTAVITGTASYNSVSQSATLTVTNTPAPPTPDSVTITGPASIIGGVTTAYTATATLSDGTTPDVTANSGTTWSVAVKSGTVTGLSVVGGSLKSNKVTADAVVTITVSFVLNGKTVTATKDVTLKPEQVATLGARFGSHTKIRAVSGYDAAFVAGLQTALTQTGEQLLNCPANTSTSSNGVYFYVAWPKSLGYGYFVESAQGFAGSWDGALEFDDFNFAGPAEVTINGVDYVIYRNDFPFDNLAYTFKLTYGSSNPSSGIA</sequence>
<proteinExistence type="predicted"/>
<keyword evidence="2" id="KW-1185">Reference proteome</keyword>
<gene>
    <name evidence="1" type="ORF">Alexandra_158</name>
</gene>
<evidence type="ECO:0000313" key="1">
    <source>
        <dbReference type="EMBL" id="AWY08430.1"/>
    </source>
</evidence>
<accession>A0A2Z4QDT3</accession>
<name>A0A2Z4QDT3_9CAUD</name>
<dbReference type="Proteomes" id="UP000251795">
    <property type="component" value="Segment"/>
</dbReference>
<evidence type="ECO:0000313" key="2">
    <source>
        <dbReference type="Proteomes" id="UP000251795"/>
    </source>
</evidence>
<reference evidence="1 2" key="1">
    <citation type="submission" date="2018-04" db="EMBL/GenBank/DDBJ databases">
        <authorList>
            <person name="Go L.Y."/>
            <person name="Mitchell J.A."/>
        </authorList>
    </citation>
    <scope>NUCLEOTIDE SEQUENCE [LARGE SCALE GENOMIC DNA]</scope>
</reference>
<protein>
    <submittedName>
        <fullName evidence="1">Uncharacterized protein</fullName>
    </submittedName>
</protein>
<organism evidence="1 2">
    <name type="scientific">Erwinia phage vB_EamM_Alexandra</name>
    <dbReference type="NCBI Taxonomy" id="2201424"/>
    <lineage>
        <taxon>Viruses</taxon>
        <taxon>Duplodnaviria</taxon>
        <taxon>Heunggongvirae</taxon>
        <taxon>Uroviricota</taxon>
        <taxon>Caudoviricetes</taxon>
        <taxon>Alexandravirus</taxon>
        <taxon>Alexandravirus alexandra</taxon>
    </lineage>
</organism>
<dbReference type="EMBL" id="MH248138">
    <property type="protein sequence ID" value="AWY08430.1"/>
    <property type="molecule type" value="Genomic_DNA"/>
</dbReference>